<reference evidence="1" key="1">
    <citation type="submission" date="2017-12" db="EMBL/GenBank/DDBJ databases">
        <authorList>
            <person name="Barbosa P."/>
            <person name="Usie A."/>
            <person name="Ramos A.M."/>
        </authorList>
    </citation>
    <scope>NUCLEOTIDE SEQUENCE</scope>
    <source>
        <strain evidence="1">HL8</strain>
        <tissue evidence="1">Leaves</tissue>
    </source>
</reference>
<dbReference type="EMBL" id="PKMF04000003">
    <property type="protein sequence ID" value="KAK7861201.1"/>
    <property type="molecule type" value="Genomic_DNA"/>
</dbReference>
<proteinExistence type="predicted"/>
<organism evidence="1">
    <name type="scientific">Quercus suber</name>
    <name type="common">Cork oak</name>
    <dbReference type="NCBI Taxonomy" id="58331"/>
    <lineage>
        <taxon>Eukaryota</taxon>
        <taxon>Viridiplantae</taxon>
        <taxon>Streptophyta</taxon>
        <taxon>Embryophyta</taxon>
        <taxon>Tracheophyta</taxon>
        <taxon>Spermatophyta</taxon>
        <taxon>Magnoliopsida</taxon>
        <taxon>eudicotyledons</taxon>
        <taxon>Gunneridae</taxon>
        <taxon>Pentapetalae</taxon>
        <taxon>rosids</taxon>
        <taxon>fabids</taxon>
        <taxon>Fagales</taxon>
        <taxon>Fagaceae</taxon>
        <taxon>Quercus</taxon>
    </lineage>
</organism>
<protein>
    <submittedName>
        <fullName evidence="1">Immune-associated nucleotide-binding protein 9</fullName>
    </submittedName>
</protein>
<comment type="caution">
    <text evidence="1">The sequence shown here is derived from an EMBL/GenBank/DDBJ whole genome shotgun (WGS) entry which is preliminary data.</text>
</comment>
<evidence type="ECO:0000313" key="1">
    <source>
        <dbReference type="EMBL" id="KAK7861201.1"/>
    </source>
</evidence>
<sequence>MVSVSCKVKTKLRETTTRLEQQLVEEQVTRLRPEELAHLTQMKSNDEIHKLREHLEKLSRKCKIM</sequence>
<gene>
    <name evidence="1" type="primary">IAN9_1</name>
    <name evidence="1" type="ORF">CFP56_024248</name>
</gene>
<reference evidence="1" key="2">
    <citation type="journal article" date="2018" name="Sci. Data">
        <title>The draft genome sequence of cork oak.</title>
        <authorList>
            <person name="Ramos A.M."/>
            <person name="Usie A."/>
            <person name="Barbosa P."/>
            <person name="Barros P.M."/>
            <person name="Capote T."/>
            <person name="Chaves I."/>
            <person name="Simoes F."/>
            <person name="Abreu I."/>
            <person name="Carrasquinho I."/>
            <person name="Faro C."/>
            <person name="Guimaraes J.B."/>
            <person name="Mendonca D."/>
            <person name="Nobrega F."/>
            <person name="Rodrigues L."/>
            <person name="Saibo N.J.M."/>
            <person name="Varela M.C."/>
            <person name="Egas C."/>
            <person name="Matos J."/>
            <person name="Miguel C.M."/>
            <person name="Oliveira M.M."/>
            <person name="Ricardo C.P."/>
            <person name="Goncalves S."/>
        </authorList>
    </citation>
    <scope>NUCLEOTIDE SEQUENCE [LARGE SCALE GENOMIC DNA]</scope>
    <source>
        <strain evidence="1">HL8</strain>
    </source>
</reference>
<accession>A0AAW0MH17</accession>
<dbReference type="AlphaFoldDB" id="A0AAW0MH17"/>
<reference evidence="1" key="3">
    <citation type="submission" date="2023-07" db="EMBL/GenBank/DDBJ databases">
        <title>An improved reference 1 genome and first organelle genomes of Quercus suber.</title>
        <authorList>
            <consortium name="Genosuber Consortium"/>
            <person name="Usie A."/>
            <person name="Serra O."/>
            <person name="Barros P."/>
        </authorList>
    </citation>
    <scope>NUCLEOTIDE SEQUENCE</scope>
    <source>
        <strain evidence="1">HL8</strain>
        <tissue evidence="1">Leaves</tissue>
    </source>
</reference>
<name>A0AAW0MH17_QUESU</name>